<name>A0A0F9KIB8_9ZZZZ</name>
<sequence>LVLFAVRGHLLTNERNVLTVFEAPNPRHGGVTVLARKPPEFYTLVERQSPGPYLELFSRNTREGWTMWGDEVGKFGEA</sequence>
<protein>
    <submittedName>
        <fullName evidence="1">Uncharacterized protein</fullName>
    </submittedName>
</protein>
<dbReference type="Pfam" id="PF05063">
    <property type="entry name" value="MT-A70"/>
    <property type="match status" value="1"/>
</dbReference>
<reference evidence="1" key="1">
    <citation type="journal article" date="2015" name="Nature">
        <title>Complex archaea that bridge the gap between prokaryotes and eukaryotes.</title>
        <authorList>
            <person name="Spang A."/>
            <person name="Saw J.H."/>
            <person name="Jorgensen S.L."/>
            <person name="Zaremba-Niedzwiedzka K."/>
            <person name="Martijn J."/>
            <person name="Lind A.E."/>
            <person name="van Eijk R."/>
            <person name="Schleper C."/>
            <person name="Guy L."/>
            <person name="Ettema T.J."/>
        </authorList>
    </citation>
    <scope>NUCLEOTIDE SEQUENCE</scope>
</reference>
<evidence type="ECO:0000313" key="1">
    <source>
        <dbReference type="EMBL" id="KKM15050.1"/>
    </source>
</evidence>
<dbReference type="EMBL" id="LAZR01015001">
    <property type="protein sequence ID" value="KKM15050.1"/>
    <property type="molecule type" value="Genomic_DNA"/>
</dbReference>
<gene>
    <name evidence="1" type="ORF">LCGC14_1699910</name>
</gene>
<dbReference type="PROSITE" id="PS51143">
    <property type="entry name" value="MT_A70"/>
    <property type="match status" value="1"/>
</dbReference>
<feature type="non-terminal residue" evidence="1">
    <location>
        <position position="1"/>
    </location>
</feature>
<dbReference type="AlphaFoldDB" id="A0A0F9KIB8"/>
<accession>A0A0F9KIB8</accession>
<proteinExistence type="predicted"/>
<dbReference type="InterPro" id="IPR007757">
    <property type="entry name" value="MT-A70-like"/>
</dbReference>
<comment type="caution">
    <text evidence="1">The sequence shown here is derived from an EMBL/GenBank/DDBJ whole genome shotgun (WGS) entry which is preliminary data.</text>
</comment>
<organism evidence="1">
    <name type="scientific">marine sediment metagenome</name>
    <dbReference type="NCBI Taxonomy" id="412755"/>
    <lineage>
        <taxon>unclassified sequences</taxon>
        <taxon>metagenomes</taxon>
        <taxon>ecological metagenomes</taxon>
    </lineage>
</organism>